<dbReference type="Pfam" id="PF20254">
    <property type="entry name" value="DMFA2_C"/>
    <property type="match status" value="1"/>
</dbReference>
<evidence type="ECO:0000259" key="1">
    <source>
        <dbReference type="Pfam" id="PF20254"/>
    </source>
</evidence>
<dbReference type="EMBL" id="JAUOZU010000007">
    <property type="protein sequence ID" value="MDO6964543.1"/>
    <property type="molecule type" value="Genomic_DNA"/>
</dbReference>
<dbReference type="InterPro" id="IPR029062">
    <property type="entry name" value="Class_I_gatase-like"/>
</dbReference>
<comment type="caution">
    <text evidence="2">The sequence shown here is derived from an EMBL/GenBank/DDBJ whole genome shotgun (WGS) entry which is preliminary data.</text>
</comment>
<dbReference type="RefSeq" id="WP_304376446.1">
    <property type="nucleotide sequence ID" value="NZ_JAUOZU010000007.1"/>
</dbReference>
<dbReference type="Proteomes" id="UP001174932">
    <property type="component" value="Unassembled WGS sequence"/>
</dbReference>
<accession>A0ABT8YLD5</accession>
<reference evidence="2" key="2">
    <citation type="submission" date="2023-07" db="EMBL/GenBank/DDBJ databases">
        <authorList>
            <person name="Shen H."/>
        </authorList>
    </citation>
    <scope>NUCLEOTIDE SEQUENCE</scope>
    <source>
        <strain evidence="2">TNR-22</strain>
    </source>
</reference>
<keyword evidence="3" id="KW-1185">Reference proteome</keyword>
<dbReference type="SUPFAM" id="SSF52317">
    <property type="entry name" value="Class I glutamine amidotransferase-like"/>
    <property type="match status" value="1"/>
</dbReference>
<sequence>MTADASTNAHYQAVIGRYFESPANLAAGAAYLWHYVDRHTYAPGEEVSVHLNSSERNLRAIVLRDGAIPQAMLTLTGIQGARHETPDQASVEGCGWPVAFSFKPGTDWPSGGYKLILWSEENARITSETIFILRPASGQGKGRILFIPPTATWSAYNDWGGSNHYEGITGPNRDLYSPIVAADRPFAKGFVSLPPDAPRVALDHVPDLMAPPRYPHMEWAFRTGHSKKYASSGWASYDRHMLHWLERYGYGVDVISQTDLHYRPDLLASYPLVLFAGHDEYWSWAMRDAVDAYVEGGGRVARFAGNFMWQIRLEDEGRRQICYKYRAVAEDPVAGTADAHLLTTSWEHKAVGRPGSLTFGLNATRGIYTGWAGCVTRGARGFPIYRPEHWCFAGTGLGYGDILGAAAHVFGYEVDGLDYVIKHGLPYPGGEDPVPEDLSILALGMASNVEEGDAYRVSDGFIGTSDAEFIAEVLYGECNAETLEKSKRGAGMMVNFTRGKGEVFHAGSAEWLAGLIRKDAGVEAVTHNVLQRYLIRP</sequence>
<evidence type="ECO:0000313" key="3">
    <source>
        <dbReference type="Proteomes" id="UP001174932"/>
    </source>
</evidence>
<evidence type="ECO:0000313" key="2">
    <source>
        <dbReference type="EMBL" id="MDO6964543.1"/>
    </source>
</evidence>
<protein>
    <recommendedName>
        <fullName evidence="1">N,N-dimethylformamidase beta subunit-like C-terminal domain-containing protein</fullName>
    </recommendedName>
</protein>
<dbReference type="InterPro" id="IPR046540">
    <property type="entry name" value="DMFA2_C"/>
</dbReference>
<name>A0ABT8YLD5_9HYPH</name>
<proteinExistence type="predicted"/>
<gene>
    <name evidence="2" type="ORF">Q4481_11290</name>
</gene>
<feature type="domain" description="N,N-dimethylformamidase beta subunit-like C-terminal" evidence="1">
    <location>
        <begin position="76"/>
        <end position="516"/>
    </location>
</feature>
<organism evidence="2 3">
    <name type="scientific">Rhizobium alvei</name>
    <dbReference type="NCBI Taxonomy" id="1132659"/>
    <lineage>
        <taxon>Bacteria</taxon>
        <taxon>Pseudomonadati</taxon>
        <taxon>Pseudomonadota</taxon>
        <taxon>Alphaproteobacteria</taxon>
        <taxon>Hyphomicrobiales</taxon>
        <taxon>Rhizobiaceae</taxon>
        <taxon>Rhizobium/Agrobacterium group</taxon>
        <taxon>Rhizobium</taxon>
    </lineage>
</organism>
<reference evidence="2" key="1">
    <citation type="journal article" date="2015" name="Int. J. Syst. Evol. Microbiol.">
        <title>Rhizobium alvei sp. nov., isolated from a freshwater river.</title>
        <authorList>
            <person name="Sheu S.Y."/>
            <person name="Huang H.W."/>
            <person name="Young C.C."/>
            <person name="Chen W.M."/>
        </authorList>
    </citation>
    <scope>NUCLEOTIDE SEQUENCE</scope>
    <source>
        <strain evidence="2">TNR-22</strain>
    </source>
</reference>